<reference evidence="3" key="1">
    <citation type="submission" date="2018-06" db="EMBL/GenBank/DDBJ databases">
        <authorList>
            <person name="Zhirakovskaya E."/>
        </authorList>
    </citation>
    <scope>NUCLEOTIDE SEQUENCE</scope>
</reference>
<dbReference type="PANTHER" id="PTHR36582:SF2">
    <property type="entry name" value="ANTITOXIN PARD"/>
    <property type="match status" value="1"/>
</dbReference>
<proteinExistence type="inferred from homology"/>
<dbReference type="NCBIfam" id="TIGR02606">
    <property type="entry name" value="antidote_CC2985"/>
    <property type="match status" value="1"/>
</dbReference>
<sequence>MARNTSVTLGEHFDGYVAEKIKEGRFQSVSEVVRAGLRKLEDDDIKLQALRLKLQAGEDRPVKIAR</sequence>
<dbReference type="Gene3D" id="6.10.10.120">
    <property type="entry name" value="Antitoxin ParD1-like"/>
    <property type="match status" value="1"/>
</dbReference>
<organism evidence="3">
    <name type="scientific">hydrothermal vent metagenome</name>
    <dbReference type="NCBI Taxonomy" id="652676"/>
    <lineage>
        <taxon>unclassified sequences</taxon>
        <taxon>metagenomes</taxon>
        <taxon>ecological metagenomes</taxon>
    </lineage>
</organism>
<dbReference type="EMBL" id="UOFG01000008">
    <property type="protein sequence ID" value="VAW57988.1"/>
    <property type="molecule type" value="Genomic_DNA"/>
</dbReference>
<dbReference type="AlphaFoldDB" id="A0A3B0WPN2"/>
<comment type="similarity">
    <text evidence="1">Belongs to the ParD antitoxin family.</text>
</comment>
<name>A0A3B0WPN2_9ZZZZ</name>
<dbReference type="Pfam" id="PF03693">
    <property type="entry name" value="ParD_antitoxin"/>
    <property type="match status" value="1"/>
</dbReference>
<evidence type="ECO:0000313" key="3">
    <source>
        <dbReference type="EMBL" id="VAW57988.1"/>
    </source>
</evidence>
<dbReference type="GO" id="GO:0006355">
    <property type="term" value="P:regulation of DNA-templated transcription"/>
    <property type="evidence" value="ECO:0007669"/>
    <property type="project" value="InterPro"/>
</dbReference>
<dbReference type="InterPro" id="IPR038296">
    <property type="entry name" value="ParD_sf"/>
</dbReference>
<dbReference type="PANTHER" id="PTHR36582">
    <property type="entry name" value="ANTITOXIN PARD"/>
    <property type="match status" value="1"/>
</dbReference>
<evidence type="ECO:0000256" key="2">
    <source>
        <dbReference type="ARBA" id="ARBA00022649"/>
    </source>
</evidence>
<evidence type="ECO:0000256" key="1">
    <source>
        <dbReference type="ARBA" id="ARBA00008580"/>
    </source>
</evidence>
<keyword evidence="2" id="KW-1277">Toxin-antitoxin system</keyword>
<accession>A0A3B0WPN2</accession>
<dbReference type="SUPFAM" id="SSF47598">
    <property type="entry name" value="Ribbon-helix-helix"/>
    <property type="match status" value="1"/>
</dbReference>
<gene>
    <name evidence="3" type="ORF">MNBD_GAMMA11-2895</name>
</gene>
<dbReference type="InterPro" id="IPR022789">
    <property type="entry name" value="ParD"/>
</dbReference>
<dbReference type="InterPro" id="IPR010985">
    <property type="entry name" value="Ribbon_hlx_hlx"/>
</dbReference>
<protein>
    <submittedName>
        <fullName evidence="3">ParD protein (Antitoxin to ParE)</fullName>
    </submittedName>
</protein>